<keyword evidence="1" id="KW-0812">Transmembrane</keyword>
<accession>X1EPA3</accession>
<sequence length="39" mass="4272">AILRFIFGVENLGVLLVVGGIFVFILGKYISTEEAKETD</sequence>
<protein>
    <submittedName>
        <fullName evidence="2">Uncharacterized protein</fullName>
    </submittedName>
</protein>
<dbReference type="AlphaFoldDB" id="X1EPA3"/>
<evidence type="ECO:0000256" key="1">
    <source>
        <dbReference type="SAM" id="Phobius"/>
    </source>
</evidence>
<proteinExistence type="predicted"/>
<name>X1EPA3_9ZZZZ</name>
<feature type="transmembrane region" description="Helical" evidence="1">
    <location>
        <begin position="12"/>
        <end position="30"/>
    </location>
</feature>
<gene>
    <name evidence="2" type="ORF">S03H2_15584</name>
</gene>
<reference evidence="2" key="1">
    <citation type="journal article" date="2014" name="Front. Microbiol.">
        <title>High frequency of phylogenetically diverse reductive dehalogenase-homologous genes in deep subseafloor sedimentary metagenomes.</title>
        <authorList>
            <person name="Kawai M."/>
            <person name="Futagami T."/>
            <person name="Toyoda A."/>
            <person name="Takaki Y."/>
            <person name="Nishi S."/>
            <person name="Hori S."/>
            <person name="Arai W."/>
            <person name="Tsubouchi T."/>
            <person name="Morono Y."/>
            <person name="Uchiyama I."/>
            <person name="Ito T."/>
            <person name="Fujiyama A."/>
            <person name="Inagaki F."/>
            <person name="Takami H."/>
        </authorList>
    </citation>
    <scope>NUCLEOTIDE SEQUENCE</scope>
    <source>
        <strain evidence="2">Expedition CK06-06</strain>
    </source>
</reference>
<feature type="non-terminal residue" evidence="2">
    <location>
        <position position="1"/>
    </location>
</feature>
<dbReference type="EMBL" id="BARU01007930">
    <property type="protein sequence ID" value="GAH34407.1"/>
    <property type="molecule type" value="Genomic_DNA"/>
</dbReference>
<keyword evidence="1" id="KW-0472">Membrane</keyword>
<organism evidence="2">
    <name type="scientific">marine sediment metagenome</name>
    <dbReference type="NCBI Taxonomy" id="412755"/>
    <lineage>
        <taxon>unclassified sequences</taxon>
        <taxon>metagenomes</taxon>
        <taxon>ecological metagenomes</taxon>
    </lineage>
</organism>
<comment type="caution">
    <text evidence="2">The sequence shown here is derived from an EMBL/GenBank/DDBJ whole genome shotgun (WGS) entry which is preliminary data.</text>
</comment>
<evidence type="ECO:0000313" key="2">
    <source>
        <dbReference type="EMBL" id="GAH34407.1"/>
    </source>
</evidence>
<keyword evidence="1" id="KW-1133">Transmembrane helix</keyword>